<dbReference type="EMBL" id="MEXM01000012">
    <property type="protein sequence ID" value="OGD01362.1"/>
    <property type="molecule type" value="Genomic_DNA"/>
</dbReference>
<proteinExistence type="predicted"/>
<comment type="caution">
    <text evidence="1">The sequence shown here is derived from an EMBL/GenBank/DDBJ whole genome shotgun (WGS) entry which is preliminary data.</text>
</comment>
<name>A0A1F4Z4Z0_9BACT</name>
<evidence type="ECO:0000313" key="1">
    <source>
        <dbReference type="EMBL" id="OGD01362.1"/>
    </source>
</evidence>
<organism evidence="1 2">
    <name type="scientific">Candidatus Amesbacteria bacterium RIFCSPLOWO2_01_FULL_47_33</name>
    <dbReference type="NCBI Taxonomy" id="1797258"/>
    <lineage>
        <taxon>Bacteria</taxon>
        <taxon>Candidatus Amesiibacteriota</taxon>
    </lineage>
</organism>
<sequence>METKRIILTVAGGAGLLILAIAGVRLTANCSRVREPAKTPTQISPTKTALKPFPPEFWSKHYREGTFEGWKTYISADEKIAFKYPGDMEVIQGSEKYHPDDAGNIYILPKTRIEKGDFDLTGGIAVILAHYQDYEIQLESGSKVSDYSIDDLRYEDSFSNISSVTFQSPGGWKIIKAEDPKSEYQYMYVVYKTEAEKRTGNLIIGTIVSGEIYDLGNNRQLSDNNRTAGFTSKYSNVYESQNLKISMNIPGGYKTEESLNPDNESHTLDISKPNCQISIANNPEYVGFSTSGSLCANAGPNMCNFYGKYLIPSFGTHMTVVRDANPGGADGLRGVVYADNLAGLSASLWTEGYRPACVQEMLGVLYSLNINN</sequence>
<reference evidence="1 2" key="1">
    <citation type="journal article" date="2016" name="Nat. Commun.">
        <title>Thousands of microbial genomes shed light on interconnected biogeochemical processes in an aquifer system.</title>
        <authorList>
            <person name="Anantharaman K."/>
            <person name="Brown C.T."/>
            <person name="Hug L.A."/>
            <person name="Sharon I."/>
            <person name="Castelle C.J."/>
            <person name="Probst A.J."/>
            <person name="Thomas B.C."/>
            <person name="Singh A."/>
            <person name="Wilkins M.J."/>
            <person name="Karaoz U."/>
            <person name="Brodie E.L."/>
            <person name="Williams K.H."/>
            <person name="Hubbard S.S."/>
            <person name="Banfield J.F."/>
        </authorList>
    </citation>
    <scope>NUCLEOTIDE SEQUENCE [LARGE SCALE GENOMIC DNA]</scope>
</reference>
<accession>A0A1F4Z4Z0</accession>
<dbReference type="AlphaFoldDB" id="A0A1F4Z4Z0"/>
<evidence type="ECO:0000313" key="2">
    <source>
        <dbReference type="Proteomes" id="UP000176822"/>
    </source>
</evidence>
<gene>
    <name evidence="1" type="ORF">A2972_03245</name>
</gene>
<dbReference type="Proteomes" id="UP000176822">
    <property type="component" value="Unassembled WGS sequence"/>
</dbReference>
<protein>
    <submittedName>
        <fullName evidence="1">Uncharacterized protein</fullName>
    </submittedName>
</protein>